<dbReference type="EMBL" id="CP028488">
    <property type="protein sequence ID" value="AVX40607.1"/>
    <property type="molecule type" value="Genomic_DNA"/>
</dbReference>
<keyword evidence="2" id="KW-1185">Reference proteome</keyword>
<geneLocation type="plasmid" evidence="1 2">
    <name>unnamed1</name>
</geneLocation>
<evidence type="ECO:0000313" key="1">
    <source>
        <dbReference type="EMBL" id="AVX40607.1"/>
    </source>
</evidence>
<protein>
    <submittedName>
        <fullName evidence="1">Uncharacterized protein</fullName>
    </submittedName>
</protein>
<accession>A0ABM6V1I0</accession>
<name>A0ABM6V1I0_9GAMM</name>
<reference evidence="2" key="1">
    <citation type="journal article" date="2018" name="Genome Announc.">
        <title>First complete genome sequence of Yersinia massiliensis.</title>
        <authorList>
            <person name="Thomas M.C."/>
            <person name="Arling V."/>
            <person name="Goji N."/>
            <person name="Janzen T.W."/>
            <person name="Duceppe M.-O."/>
            <person name="Mathews A."/>
            <person name="Carrillo C."/>
            <person name="Amoako K."/>
        </authorList>
    </citation>
    <scope>NUCLEOTIDE SEQUENCE [LARGE SCALE GENOMIC DNA]</scope>
    <source>
        <strain evidence="2">GTA</strain>
        <plasmid evidence="2">unnamed1</plasmid>
    </source>
</reference>
<proteinExistence type="predicted"/>
<sequence length="64" mass="7311">MLDNYLPYIARSFVYSPVISLNPYYFAWDGACKLPDEVLGTIRETFGAFAKINARARFVKLTSK</sequence>
<dbReference type="Proteomes" id="UP000240908">
    <property type="component" value="Plasmid unnamed1"/>
</dbReference>
<keyword evidence="1" id="KW-0614">Plasmid</keyword>
<evidence type="ECO:0000313" key="2">
    <source>
        <dbReference type="Proteomes" id="UP000240908"/>
    </source>
</evidence>
<gene>
    <name evidence="1" type="ORF">DA391_23280</name>
</gene>
<dbReference type="RefSeq" id="WP_088130855.1">
    <property type="nucleotide sequence ID" value="NZ_CP028488.1"/>
</dbReference>
<organism evidence="1 2">
    <name type="scientific">Yersinia massiliensis</name>
    <dbReference type="NCBI Taxonomy" id="419257"/>
    <lineage>
        <taxon>Bacteria</taxon>
        <taxon>Pseudomonadati</taxon>
        <taxon>Pseudomonadota</taxon>
        <taxon>Gammaproteobacteria</taxon>
        <taxon>Enterobacterales</taxon>
        <taxon>Yersiniaceae</taxon>
        <taxon>Yersinia</taxon>
    </lineage>
</organism>